<evidence type="ECO:0000313" key="3">
    <source>
        <dbReference type="Proteomes" id="UP000566663"/>
    </source>
</evidence>
<keyword evidence="3" id="KW-1185">Reference proteome</keyword>
<feature type="signal peptide" evidence="1">
    <location>
        <begin position="1"/>
        <end position="23"/>
    </location>
</feature>
<evidence type="ECO:0000313" key="2">
    <source>
        <dbReference type="EMBL" id="MBB5292048.1"/>
    </source>
</evidence>
<reference evidence="2 3" key="1">
    <citation type="submission" date="2020-08" db="EMBL/GenBank/DDBJ databases">
        <title>Genomic Encyclopedia of Type Strains, Phase IV (KMG-IV): sequencing the most valuable type-strain genomes for metagenomic binning, comparative biology and taxonomic classification.</title>
        <authorList>
            <person name="Goeker M."/>
        </authorList>
    </citation>
    <scope>NUCLEOTIDE SEQUENCE [LARGE SCALE GENOMIC DNA]</scope>
    <source>
        <strain evidence="2 3">DSM 25335</strain>
    </source>
</reference>
<dbReference type="AlphaFoldDB" id="A0A7W8MGA9"/>
<protein>
    <submittedName>
        <fullName evidence="2">Uncharacterized protein</fullName>
    </submittedName>
</protein>
<accession>A0A7W8MGA9</accession>
<evidence type="ECO:0000256" key="1">
    <source>
        <dbReference type="SAM" id="SignalP"/>
    </source>
</evidence>
<proteinExistence type="predicted"/>
<gene>
    <name evidence="2" type="ORF">HNQ67_001568</name>
</gene>
<sequence>MFKFAIPAAAALGLIAVAAQSRATDASPEALAPAPMGWHLTHEGQMAKLAYGVANSDHVALMMTCEPGAAQATVYGDVHPASPRLIHASMKAETIDPLGGGLADEARIPLRDPALRKLADSGKLTVEGEAGHFELTAKGDERRLVNAFFAYCGSGTV</sequence>
<comment type="caution">
    <text evidence="2">The sequence shown here is derived from an EMBL/GenBank/DDBJ whole genome shotgun (WGS) entry which is preliminary data.</text>
</comment>
<dbReference type="Proteomes" id="UP000566663">
    <property type="component" value="Unassembled WGS sequence"/>
</dbReference>
<keyword evidence="1" id="KW-0732">Signal</keyword>
<dbReference type="RefSeq" id="WP_183254112.1">
    <property type="nucleotide sequence ID" value="NZ_BAAAFF010000002.1"/>
</dbReference>
<organism evidence="2 3">
    <name type="scientific">Brevundimonas basaltis</name>
    <dbReference type="NCBI Taxonomy" id="472166"/>
    <lineage>
        <taxon>Bacteria</taxon>
        <taxon>Pseudomonadati</taxon>
        <taxon>Pseudomonadota</taxon>
        <taxon>Alphaproteobacteria</taxon>
        <taxon>Caulobacterales</taxon>
        <taxon>Caulobacteraceae</taxon>
        <taxon>Brevundimonas</taxon>
    </lineage>
</organism>
<dbReference type="EMBL" id="JACHFZ010000003">
    <property type="protein sequence ID" value="MBB5292048.1"/>
    <property type="molecule type" value="Genomic_DNA"/>
</dbReference>
<name>A0A7W8MGA9_9CAUL</name>
<feature type="chain" id="PRO_5030597597" evidence="1">
    <location>
        <begin position="24"/>
        <end position="157"/>
    </location>
</feature>